<protein>
    <recommendedName>
        <fullName evidence="4">Androgen receptor</fullName>
    </recommendedName>
</protein>
<name>A0ABN9ZFA7_PIPNA</name>
<evidence type="ECO:0008006" key="4">
    <source>
        <dbReference type="Google" id="ProtNLM"/>
    </source>
</evidence>
<feature type="compositionally biased region" description="Low complexity" evidence="1">
    <location>
        <begin position="22"/>
        <end position="37"/>
    </location>
</feature>
<sequence>MVTICGFPQPQAEDGGQFPVAGAQQEDSEGQSQGGQAHVFPFQEAPDQGSGMGLAQNCSSRLGASTRRPGPCPETSPPSLWDQKPQGRGCWDTGIQEAGEKGTDHVPLQSVPGPWQHCCL</sequence>
<reference evidence="2" key="1">
    <citation type="submission" date="2023-12" db="EMBL/GenBank/DDBJ databases">
        <authorList>
            <person name="Brown T."/>
        </authorList>
    </citation>
    <scope>NUCLEOTIDE SEQUENCE</scope>
</reference>
<organism evidence="2 3">
    <name type="scientific">Pipistrellus nathusii</name>
    <name type="common">Nathusius' pipistrelle</name>
    <dbReference type="NCBI Taxonomy" id="59473"/>
    <lineage>
        <taxon>Eukaryota</taxon>
        <taxon>Metazoa</taxon>
        <taxon>Chordata</taxon>
        <taxon>Craniata</taxon>
        <taxon>Vertebrata</taxon>
        <taxon>Euteleostomi</taxon>
        <taxon>Mammalia</taxon>
        <taxon>Eutheria</taxon>
        <taxon>Laurasiatheria</taxon>
        <taxon>Chiroptera</taxon>
        <taxon>Yangochiroptera</taxon>
        <taxon>Vespertilionidae</taxon>
        <taxon>Pipistrellus</taxon>
    </lineage>
</organism>
<feature type="region of interest" description="Disordered" evidence="1">
    <location>
        <begin position="1"/>
        <end position="111"/>
    </location>
</feature>
<dbReference type="EMBL" id="OY882872">
    <property type="protein sequence ID" value="CAK6436998.1"/>
    <property type="molecule type" value="Genomic_DNA"/>
</dbReference>
<proteinExistence type="predicted"/>
<dbReference type="Proteomes" id="UP001314169">
    <property type="component" value="Chromosome 15"/>
</dbReference>
<evidence type="ECO:0000313" key="3">
    <source>
        <dbReference type="Proteomes" id="UP001314169"/>
    </source>
</evidence>
<gene>
    <name evidence="2" type="ORF">MPIPNATIZW_LOCUS5304</name>
</gene>
<accession>A0ABN9ZFA7</accession>
<keyword evidence="3" id="KW-1185">Reference proteome</keyword>
<evidence type="ECO:0000256" key="1">
    <source>
        <dbReference type="SAM" id="MobiDB-lite"/>
    </source>
</evidence>
<evidence type="ECO:0000313" key="2">
    <source>
        <dbReference type="EMBL" id="CAK6436998.1"/>
    </source>
</evidence>